<dbReference type="InterPro" id="IPR023095">
    <property type="entry name" value="Ade_MeTrfase_dom_2"/>
</dbReference>
<dbReference type="InterPro" id="IPR029063">
    <property type="entry name" value="SAM-dependent_MTases_sf"/>
</dbReference>
<keyword evidence="10" id="KW-1185">Reference proteome</keyword>
<dbReference type="InterPro" id="IPR012327">
    <property type="entry name" value="MeTrfase_D12"/>
</dbReference>
<evidence type="ECO:0000256" key="4">
    <source>
        <dbReference type="ARBA" id="ARBA00022679"/>
    </source>
</evidence>
<dbReference type="PROSITE" id="PS00092">
    <property type="entry name" value="N6_MTASE"/>
    <property type="match status" value="1"/>
</dbReference>
<accession>A0A1T4Y9B9</accession>
<keyword evidence="5 8" id="KW-0949">S-adenosyl-L-methionine</keyword>
<evidence type="ECO:0000256" key="7">
    <source>
        <dbReference type="PIRSR" id="PIRSR000398-1"/>
    </source>
</evidence>
<keyword evidence="4 8" id="KW-0808">Transferase</keyword>
<reference evidence="10" key="1">
    <citation type="submission" date="2017-02" db="EMBL/GenBank/DDBJ databases">
        <authorList>
            <person name="Varghese N."/>
            <person name="Submissions S."/>
        </authorList>
    </citation>
    <scope>NUCLEOTIDE SEQUENCE [LARGE SCALE GENOMIC DNA]</scope>
    <source>
        <strain evidence="10">USBA 833</strain>
    </source>
</reference>
<proteinExistence type="inferred from homology"/>
<dbReference type="GO" id="GO:0032259">
    <property type="term" value="P:methylation"/>
    <property type="evidence" value="ECO:0007669"/>
    <property type="project" value="UniProtKB-KW"/>
</dbReference>
<protein>
    <recommendedName>
        <fullName evidence="2 8">Site-specific DNA-methyltransferase (adenine-specific)</fullName>
        <ecNumber evidence="2 8">2.1.1.72</ecNumber>
    </recommendedName>
</protein>
<dbReference type="GO" id="GO:1904047">
    <property type="term" value="F:S-adenosyl-L-methionine binding"/>
    <property type="evidence" value="ECO:0007669"/>
    <property type="project" value="TreeGrafter"/>
</dbReference>
<dbReference type="PIRSF" id="PIRSF000398">
    <property type="entry name" value="M_m6A_EcoRV"/>
    <property type="match status" value="1"/>
</dbReference>
<dbReference type="EC" id="2.1.1.72" evidence="2 8"/>
<dbReference type="NCBIfam" id="TIGR00571">
    <property type="entry name" value="dam"/>
    <property type="match status" value="1"/>
</dbReference>
<dbReference type="STRING" id="1147123.SAMN05443428_12816"/>
<sequence>MSELAAKPFLKWAGGKSQLLPKILDNLPQRLKDGKIKKYAEPFLGGGAVFFYLSSIYNFEQIILNDINSECILTYKVIQQYVDDLIKILSEIESEYINKNDDKRQEMFYERRDMFNDEKTKIDYNNFSDMWISHAANMIFLNKTCFNGLYRQNRKGQFNVPFGKYKNPTICDIDNLKCVNKALYGVKLTCGDFEILTSFIDENTFVYMDPPYRPLNNTSNFTDYSKEPFNDESQKRLAAWFYYLDSIGASLMLSNSDPTNSDPDDDFFDKLYEDFTINRVDAIRSINSKGSGRGTIRELLILNNK</sequence>
<dbReference type="InterPro" id="IPR002052">
    <property type="entry name" value="DNA_methylase_N6_adenine_CS"/>
</dbReference>
<feature type="binding site" evidence="7">
    <location>
        <position position="66"/>
    </location>
    <ligand>
        <name>S-adenosyl-L-methionine</name>
        <dbReference type="ChEBI" id="CHEBI:59789"/>
    </ligand>
</feature>
<comment type="similarity">
    <text evidence="1 8">Belongs to the N(4)/N(6)-methyltransferase family.</text>
</comment>
<dbReference type="PANTHER" id="PTHR30481:SF3">
    <property type="entry name" value="DNA ADENINE METHYLASE"/>
    <property type="match status" value="1"/>
</dbReference>
<dbReference type="GO" id="GO:0043565">
    <property type="term" value="F:sequence-specific DNA binding"/>
    <property type="evidence" value="ECO:0007669"/>
    <property type="project" value="TreeGrafter"/>
</dbReference>
<dbReference type="Proteomes" id="UP000190105">
    <property type="component" value="Unassembled WGS sequence"/>
</dbReference>
<evidence type="ECO:0000313" key="10">
    <source>
        <dbReference type="Proteomes" id="UP000190105"/>
    </source>
</evidence>
<evidence type="ECO:0000256" key="1">
    <source>
        <dbReference type="ARBA" id="ARBA00006594"/>
    </source>
</evidence>
<dbReference type="Gene3D" id="3.40.50.150">
    <property type="entry name" value="Vaccinia Virus protein VP39"/>
    <property type="match status" value="1"/>
</dbReference>
<feature type="binding site" evidence="7">
    <location>
        <position position="12"/>
    </location>
    <ligand>
        <name>S-adenosyl-L-methionine</name>
        <dbReference type="ChEBI" id="CHEBI:59789"/>
    </ligand>
</feature>
<dbReference type="Gene3D" id="1.10.1020.10">
    <property type="entry name" value="Adenine-specific Methyltransferase, Domain 2"/>
    <property type="match status" value="1"/>
</dbReference>
<dbReference type="PANTHER" id="PTHR30481">
    <property type="entry name" value="DNA ADENINE METHYLASE"/>
    <property type="match status" value="1"/>
</dbReference>
<evidence type="ECO:0000256" key="5">
    <source>
        <dbReference type="ARBA" id="ARBA00022691"/>
    </source>
</evidence>
<feature type="binding site" evidence="7">
    <location>
        <position position="16"/>
    </location>
    <ligand>
        <name>S-adenosyl-L-methionine</name>
        <dbReference type="ChEBI" id="CHEBI:59789"/>
    </ligand>
</feature>
<feature type="binding site" evidence="7">
    <location>
        <position position="209"/>
    </location>
    <ligand>
        <name>S-adenosyl-L-methionine</name>
        <dbReference type="ChEBI" id="CHEBI:59789"/>
    </ligand>
</feature>
<dbReference type="AlphaFoldDB" id="A0A1T4Y9B9"/>
<keyword evidence="3 8" id="KW-0489">Methyltransferase</keyword>
<dbReference type="SUPFAM" id="SSF53335">
    <property type="entry name" value="S-adenosyl-L-methionine-dependent methyltransferases"/>
    <property type="match status" value="1"/>
</dbReference>
<evidence type="ECO:0000256" key="6">
    <source>
        <dbReference type="ARBA" id="ARBA00047942"/>
    </source>
</evidence>
<dbReference type="GO" id="GO:0006298">
    <property type="term" value="P:mismatch repair"/>
    <property type="evidence" value="ECO:0007669"/>
    <property type="project" value="TreeGrafter"/>
</dbReference>
<organism evidence="9 10">
    <name type="scientific">Caloramator quimbayensis</name>
    <dbReference type="NCBI Taxonomy" id="1147123"/>
    <lineage>
        <taxon>Bacteria</taxon>
        <taxon>Bacillati</taxon>
        <taxon>Bacillota</taxon>
        <taxon>Clostridia</taxon>
        <taxon>Eubacteriales</taxon>
        <taxon>Clostridiaceae</taxon>
        <taxon>Caloramator</taxon>
    </lineage>
</organism>
<gene>
    <name evidence="9" type="ORF">SAMN05443428_12816</name>
</gene>
<evidence type="ECO:0000256" key="3">
    <source>
        <dbReference type="ARBA" id="ARBA00022603"/>
    </source>
</evidence>
<dbReference type="RefSeq" id="WP_078697538.1">
    <property type="nucleotide sequence ID" value="NZ_FUYH01000028.1"/>
</dbReference>
<comment type="catalytic activity">
    <reaction evidence="6 8">
        <text>a 2'-deoxyadenosine in DNA + S-adenosyl-L-methionine = an N(6)-methyl-2'-deoxyadenosine in DNA + S-adenosyl-L-homocysteine + H(+)</text>
        <dbReference type="Rhea" id="RHEA:15197"/>
        <dbReference type="Rhea" id="RHEA-COMP:12418"/>
        <dbReference type="Rhea" id="RHEA-COMP:12419"/>
        <dbReference type="ChEBI" id="CHEBI:15378"/>
        <dbReference type="ChEBI" id="CHEBI:57856"/>
        <dbReference type="ChEBI" id="CHEBI:59789"/>
        <dbReference type="ChEBI" id="CHEBI:90615"/>
        <dbReference type="ChEBI" id="CHEBI:90616"/>
        <dbReference type="EC" id="2.1.1.72"/>
    </reaction>
</comment>
<dbReference type="GO" id="GO:0009307">
    <property type="term" value="P:DNA restriction-modification system"/>
    <property type="evidence" value="ECO:0007669"/>
    <property type="project" value="InterPro"/>
</dbReference>
<dbReference type="PRINTS" id="PR00505">
    <property type="entry name" value="D12N6MTFRASE"/>
</dbReference>
<dbReference type="EMBL" id="FUYH01000028">
    <property type="protein sequence ID" value="SKA98293.1"/>
    <property type="molecule type" value="Genomic_DNA"/>
</dbReference>
<evidence type="ECO:0000313" key="9">
    <source>
        <dbReference type="EMBL" id="SKA98293.1"/>
    </source>
</evidence>
<evidence type="ECO:0000256" key="2">
    <source>
        <dbReference type="ARBA" id="ARBA00011900"/>
    </source>
</evidence>
<dbReference type="InterPro" id="IPR012263">
    <property type="entry name" value="M_m6A_EcoRV"/>
</dbReference>
<evidence type="ECO:0000256" key="8">
    <source>
        <dbReference type="RuleBase" id="RU361257"/>
    </source>
</evidence>
<name>A0A1T4Y9B9_9CLOT</name>
<dbReference type="OrthoDB" id="9805629at2"/>
<dbReference type="GO" id="GO:0009007">
    <property type="term" value="F:site-specific DNA-methyltransferase (adenine-specific) activity"/>
    <property type="evidence" value="ECO:0007669"/>
    <property type="project" value="UniProtKB-UniRule"/>
</dbReference>
<dbReference type="Pfam" id="PF02086">
    <property type="entry name" value="MethyltransfD12"/>
    <property type="match status" value="1"/>
</dbReference>